<keyword evidence="9 12" id="KW-0201">Cytochrome c-type biogenesis</keyword>
<keyword evidence="6 12" id="KW-1003">Cell membrane</keyword>
<evidence type="ECO:0000256" key="6">
    <source>
        <dbReference type="ARBA" id="ARBA00022475"/>
    </source>
</evidence>
<evidence type="ECO:0000256" key="10">
    <source>
        <dbReference type="ARBA" id="ARBA00022989"/>
    </source>
</evidence>
<dbReference type="InterPro" id="IPR007078">
    <property type="entry name" value="Haem_export_protD_CcmD"/>
</dbReference>
<evidence type="ECO:0000256" key="1">
    <source>
        <dbReference type="ARBA" id="ARBA00002442"/>
    </source>
</evidence>
<evidence type="ECO:0000256" key="4">
    <source>
        <dbReference type="ARBA" id="ARBA00016461"/>
    </source>
</evidence>
<evidence type="ECO:0000256" key="5">
    <source>
        <dbReference type="ARBA" id="ARBA00022448"/>
    </source>
</evidence>
<evidence type="ECO:0000256" key="3">
    <source>
        <dbReference type="ARBA" id="ARBA00008741"/>
    </source>
</evidence>
<evidence type="ECO:0000313" key="14">
    <source>
        <dbReference type="Proteomes" id="UP001232156"/>
    </source>
</evidence>
<evidence type="ECO:0000256" key="11">
    <source>
        <dbReference type="ARBA" id="ARBA00023136"/>
    </source>
</evidence>
<keyword evidence="5 12" id="KW-0813">Transport</keyword>
<dbReference type="RefSeq" id="WP_279389457.1">
    <property type="nucleotide sequence ID" value="NZ_JAUZQE010000048.1"/>
</dbReference>
<reference evidence="13 14" key="1">
    <citation type="submission" date="2023-08" db="EMBL/GenBank/DDBJ databases">
        <title>Alcaligenaceae gen. nov., a novel taxon isolated from the sludge of Yixing Pesticide Factory.</title>
        <authorList>
            <person name="Ruan L."/>
        </authorList>
    </citation>
    <scope>NUCLEOTIDE SEQUENCE [LARGE SCALE GENOMIC DNA]</scope>
    <source>
        <strain evidence="13 14">LG-2</strain>
    </source>
</reference>
<comment type="caution">
    <text evidence="13">The sequence shown here is derived from an EMBL/GenBank/DDBJ whole genome shotgun (WGS) entry which is preliminary data.</text>
</comment>
<proteinExistence type="inferred from homology"/>
<evidence type="ECO:0000256" key="9">
    <source>
        <dbReference type="ARBA" id="ARBA00022748"/>
    </source>
</evidence>
<sequence length="52" mass="5841">MGGYAPYVWGSLSVTLIALVVEVALLSRRRKRSISKLPEKSDFERKNNESST</sequence>
<dbReference type="Pfam" id="PF04995">
    <property type="entry name" value="CcmD"/>
    <property type="match status" value="1"/>
</dbReference>
<dbReference type="NCBIfam" id="TIGR03141">
    <property type="entry name" value="cytochro_ccmD"/>
    <property type="match status" value="1"/>
</dbReference>
<accession>A0ABU1D9T7</accession>
<dbReference type="Proteomes" id="UP001232156">
    <property type="component" value="Unassembled WGS sequence"/>
</dbReference>
<keyword evidence="14" id="KW-1185">Reference proteome</keyword>
<dbReference type="EMBL" id="JAUZQE010000048">
    <property type="protein sequence ID" value="MDR4127012.1"/>
    <property type="molecule type" value="Genomic_DNA"/>
</dbReference>
<name>A0ABU1D9T7_9BURK</name>
<keyword evidence="7 12" id="KW-0997">Cell inner membrane</keyword>
<evidence type="ECO:0000313" key="13">
    <source>
        <dbReference type="EMBL" id="MDR4127012.1"/>
    </source>
</evidence>
<evidence type="ECO:0000256" key="7">
    <source>
        <dbReference type="ARBA" id="ARBA00022519"/>
    </source>
</evidence>
<keyword evidence="11 12" id="KW-0472">Membrane</keyword>
<keyword evidence="8 12" id="KW-0812">Transmembrane</keyword>
<evidence type="ECO:0000256" key="2">
    <source>
        <dbReference type="ARBA" id="ARBA00004377"/>
    </source>
</evidence>
<comment type="function">
    <text evidence="1 12">Required for the export of heme to the periplasm for the biogenesis of c-type cytochromes.</text>
</comment>
<gene>
    <name evidence="13" type="primary">ccmD</name>
    <name evidence="13" type="ORF">Q8947_13605</name>
</gene>
<feature type="transmembrane region" description="Helical" evidence="12">
    <location>
        <begin position="6"/>
        <end position="26"/>
    </location>
</feature>
<protein>
    <recommendedName>
        <fullName evidence="4 12">Heme exporter protein D</fullName>
    </recommendedName>
</protein>
<comment type="subcellular location">
    <subcellularLocation>
        <location evidence="2 12">Cell inner membrane</location>
        <topology evidence="2 12">Single-pass membrane protein</topology>
    </subcellularLocation>
</comment>
<comment type="similarity">
    <text evidence="3 12">Belongs to the CcmD/CycX/HelD family.</text>
</comment>
<keyword evidence="10 12" id="KW-1133">Transmembrane helix</keyword>
<organism evidence="13 14">
    <name type="scientific">Yanghanlia caeni</name>
    <dbReference type="NCBI Taxonomy" id="3064283"/>
    <lineage>
        <taxon>Bacteria</taxon>
        <taxon>Pseudomonadati</taxon>
        <taxon>Pseudomonadota</taxon>
        <taxon>Betaproteobacteria</taxon>
        <taxon>Burkholderiales</taxon>
        <taxon>Alcaligenaceae</taxon>
        <taxon>Yanghanlia</taxon>
    </lineage>
</organism>
<evidence type="ECO:0000256" key="8">
    <source>
        <dbReference type="ARBA" id="ARBA00022692"/>
    </source>
</evidence>
<evidence type="ECO:0000256" key="12">
    <source>
        <dbReference type="RuleBase" id="RU363101"/>
    </source>
</evidence>